<sequence>MYKAVAEKTCEPREFRISEFTFSDNRAIILILFALWGIFLSFLFLYKLTPFRQYLFSKIKMIKNNLVTVGKSENELLLYSHDYDNIILDEADYNISYYTVRNS</sequence>
<keyword evidence="1" id="KW-0812">Transmembrane</keyword>
<dbReference type="EMBL" id="FLRD01001018">
    <property type="protein sequence ID" value="SBT56186.1"/>
    <property type="molecule type" value="Genomic_DNA"/>
</dbReference>
<dbReference type="AlphaFoldDB" id="A0A1A9AJ11"/>
<keyword evidence="3" id="KW-1185">Reference proteome</keyword>
<reference evidence="3" key="1">
    <citation type="submission" date="2016-05" db="EMBL/GenBank/DDBJ databases">
        <authorList>
            <person name="Naeem Raeece"/>
        </authorList>
    </citation>
    <scope>NUCLEOTIDE SEQUENCE [LARGE SCALE GENOMIC DNA]</scope>
</reference>
<name>A0A1A9AJ11_PLAOA</name>
<dbReference type="Proteomes" id="UP000078555">
    <property type="component" value="Unassembled WGS sequence"/>
</dbReference>
<feature type="transmembrane region" description="Helical" evidence="1">
    <location>
        <begin position="27"/>
        <end position="46"/>
    </location>
</feature>
<accession>A0A1A9AJ11</accession>
<dbReference type="InterPro" id="IPR008780">
    <property type="entry name" value="Plasmodium_Vir"/>
</dbReference>
<gene>
    <name evidence="2" type="ORF">POVWA1_074850</name>
</gene>
<dbReference type="Pfam" id="PF05795">
    <property type="entry name" value="Plasmodium_Vir"/>
    <property type="match status" value="1"/>
</dbReference>
<keyword evidence="1" id="KW-1133">Transmembrane helix</keyword>
<keyword evidence="1" id="KW-0472">Membrane</keyword>
<protein>
    <submittedName>
        <fullName evidence="2">PIR Superfamily Protein</fullName>
    </submittedName>
</protein>
<organism evidence="2 3">
    <name type="scientific">Plasmodium ovale wallikeri</name>
    <dbReference type="NCBI Taxonomy" id="864142"/>
    <lineage>
        <taxon>Eukaryota</taxon>
        <taxon>Sar</taxon>
        <taxon>Alveolata</taxon>
        <taxon>Apicomplexa</taxon>
        <taxon>Aconoidasida</taxon>
        <taxon>Haemosporida</taxon>
        <taxon>Plasmodiidae</taxon>
        <taxon>Plasmodium</taxon>
        <taxon>Plasmodium (Plasmodium)</taxon>
    </lineage>
</organism>
<proteinExistence type="predicted"/>
<evidence type="ECO:0000313" key="3">
    <source>
        <dbReference type="Proteomes" id="UP000078555"/>
    </source>
</evidence>
<evidence type="ECO:0000256" key="1">
    <source>
        <dbReference type="SAM" id="Phobius"/>
    </source>
</evidence>
<evidence type="ECO:0000313" key="2">
    <source>
        <dbReference type="EMBL" id="SBT56186.1"/>
    </source>
</evidence>